<feature type="transmembrane region" description="Helical" evidence="1">
    <location>
        <begin position="449"/>
        <end position="470"/>
    </location>
</feature>
<feature type="domain" description="DUF8212" evidence="3">
    <location>
        <begin position="211"/>
        <end position="294"/>
    </location>
</feature>
<feature type="domain" description="Heterokaryon incompatibility" evidence="2">
    <location>
        <begin position="7"/>
        <end position="101"/>
    </location>
</feature>
<keyword evidence="5" id="KW-1185">Reference proteome</keyword>
<dbReference type="InterPro" id="IPR058525">
    <property type="entry name" value="DUF8212"/>
</dbReference>
<dbReference type="Pfam" id="PF26640">
    <property type="entry name" value="DUF8212"/>
    <property type="match status" value="1"/>
</dbReference>
<evidence type="ECO:0000259" key="2">
    <source>
        <dbReference type="Pfam" id="PF06985"/>
    </source>
</evidence>
<dbReference type="Pfam" id="PF06985">
    <property type="entry name" value="HET"/>
    <property type="match status" value="1"/>
</dbReference>
<dbReference type="PANTHER" id="PTHR10622">
    <property type="entry name" value="HET DOMAIN-CONTAINING PROTEIN"/>
    <property type="match status" value="1"/>
</dbReference>
<evidence type="ECO:0000313" key="4">
    <source>
        <dbReference type="EMBL" id="KAK5634676.1"/>
    </source>
</evidence>
<sequence>MQTRPSYAILSHTWLCDGEEVTFEDLLEYHAAVARGESSLAASFTTRKGFQKIQGCCNIAVQSKLEWAWIDTCCIDKRSSAELSEAINSMFKWYRSSKICLGDDTSFQDSRWFTRGWTLQELLAPKRLSFYDHKWQLIGAMNKDPNLCETISDITSIPVAFLQGSPLTDACVAKRMSWASKRHTTRPEDIAYSLLGIFDVNMPLLYGEGHKAFTRLQEAIISQTYDHSILAWGIRNPKPLYERDVSSKPEALGVLAMSPKDFEDCGDFETDKSFFHGHTNLEFDVTPAGIRLSANILDNYHDGEGYSLCELSCYTWSYPSRRIMIQLRPGPLGRDTTAKAGWPQYVRNGRDLWCHSDPPLALFGPRWHRDRTITIAKDIAMSAIKRRHQASSCSMILLNIPKNHICSVEYVHPGLGILTNPHQVGKNSLRIYRYPGFSTARPSNNPFHYVFKLVLFVTPAAAVFGIYHLIPIAFEDLCWLLIILELLFISELPLAITRLRWVWIFILGKGAEARLDRDTVGACIAN</sequence>
<dbReference type="EMBL" id="JAWHQM010000043">
    <property type="protein sequence ID" value="KAK5634676.1"/>
    <property type="molecule type" value="Genomic_DNA"/>
</dbReference>
<accession>A0AAN7UY44</accession>
<reference evidence="4 5" key="1">
    <citation type="submission" date="2023-10" db="EMBL/GenBank/DDBJ databases">
        <title>Draft genome sequence of Xylaria bambusicola isolate GMP-LS, the root and basal stem rot pathogen of sugarcane in Indonesia.</title>
        <authorList>
            <person name="Selvaraj P."/>
            <person name="Muralishankar V."/>
            <person name="Muruganantham S."/>
            <person name="Sp S."/>
            <person name="Haryani S."/>
            <person name="Lau K.J.X."/>
            <person name="Naqvi N.I."/>
        </authorList>
    </citation>
    <scope>NUCLEOTIDE SEQUENCE [LARGE SCALE GENOMIC DNA]</scope>
    <source>
        <strain evidence="4">GMP-LS</strain>
    </source>
</reference>
<dbReference type="PANTHER" id="PTHR10622:SF12">
    <property type="entry name" value="HET DOMAIN-CONTAINING PROTEIN"/>
    <property type="match status" value="1"/>
</dbReference>
<keyword evidence="1" id="KW-1133">Transmembrane helix</keyword>
<proteinExistence type="predicted"/>
<evidence type="ECO:0000313" key="5">
    <source>
        <dbReference type="Proteomes" id="UP001305414"/>
    </source>
</evidence>
<evidence type="ECO:0000259" key="3">
    <source>
        <dbReference type="Pfam" id="PF26640"/>
    </source>
</evidence>
<gene>
    <name evidence="4" type="ORF">RRF57_010389</name>
</gene>
<evidence type="ECO:0008006" key="6">
    <source>
        <dbReference type="Google" id="ProtNLM"/>
    </source>
</evidence>
<feature type="transmembrane region" description="Helical" evidence="1">
    <location>
        <begin position="477"/>
        <end position="496"/>
    </location>
</feature>
<keyword evidence="1" id="KW-0472">Membrane</keyword>
<comment type="caution">
    <text evidence="4">The sequence shown here is derived from an EMBL/GenBank/DDBJ whole genome shotgun (WGS) entry which is preliminary data.</text>
</comment>
<protein>
    <recommendedName>
        <fullName evidence="6">Heterokaryon incompatibility domain-containing protein</fullName>
    </recommendedName>
</protein>
<dbReference type="AlphaFoldDB" id="A0AAN7UY44"/>
<name>A0AAN7UY44_9PEZI</name>
<dbReference type="Proteomes" id="UP001305414">
    <property type="component" value="Unassembled WGS sequence"/>
</dbReference>
<keyword evidence="1" id="KW-0812">Transmembrane</keyword>
<organism evidence="4 5">
    <name type="scientific">Xylaria bambusicola</name>
    <dbReference type="NCBI Taxonomy" id="326684"/>
    <lineage>
        <taxon>Eukaryota</taxon>
        <taxon>Fungi</taxon>
        <taxon>Dikarya</taxon>
        <taxon>Ascomycota</taxon>
        <taxon>Pezizomycotina</taxon>
        <taxon>Sordariomycetes</taxon>
        <taxon>Xylariomycetidae</taxon>
        <taxon>Xylariales</taxon>
        <taxon>Xylariaceae</taxon>
        <taxon>Xylaria</taxon>
    </lineage>
</organism>
<evidence type="ECO:0000256" key="1">
    <source>
        <dbReference type="SAM" id="Phobius"/>
    </source>
</evidence>
<dbReference type="InterPro" id="IPR010730">
    <property type="entry name" value="HET"/>
</dbReference>